<evidence type="ECO:0000256" key="3">
    <source>
        <dbReference type="ARBA" id="ARBA00008184"/>
    </source>
</evidence>
<dbReference type="EMBL" id="BMHI01000001">
    <property type="protein sequence ID" value="GGB19076.1"/>
    <property type="molecule type" value="Genomic_DNA"/>
</dbReference>
<dbReference type="PANTHER" id="PTHR11264:SF0">
    <property type="entry name" value="URACIL-DNA GLYCOSYLASE"/>
    <property type="match status" value="1"/>
</dbReference>
<evidence type="ECO:0000256" key="7">
    <source>
        <dbReference type="ARBA" id="ARBA00023204"/>
    </source>
</evidence>
<dbReference type="GO" id="GO:0004844">
    <property type="term" value="F:uracil DNA N-glycosylase activity"/>
    <property type="evidence" value="ECO:0007669"/>
    <property type="project" value="UniProtKB-UniRule"/>
</dbReference>
<evidence type="ECO:0000256" key="1">
    <source>
        <dbReference type="ARBA" id="ARBA00001400"/>
    </source>
</evidence>
<gene>
    <name evidence="8 12" type="primary">ung</name>
    <name evidence="12" type="ORF">GCM10011492_06190</name>
</gene>
<proteinExistence type="inferred from homology"/>
<keyword evidence="13" id="KW-1185">Reference proteome</keyword>
<evidence type="ECO:0000313" key="13">
    <source>
        <dbReference type="Proteomes" id="UP000636793"/>
    </source>
</evidence>
<dbReference type="SMART" id="SM00987">
    <property type="entry name" value="UreE_C"/>
    <property type="match status" value="1"/>
</dbReference>
<evidence type="ECO:0000256" key="4">
    <source>
        <dbReference type="ARBA" id="ARBA00012030"/>
    </source>
</evidence>
<evidence type="ECO:0000313" key="12">
    <source>
        <dbReference type="EMBL" id="GGB19076.1"/>
    </source>
</evidence>
<dbReference type="CDD" id="cd10027">
    <property type="entry name" value="UDG-F1-like"/>
    <property type="match status" value="1"/>
</dbReference>
<evidence type="ECO:0000256" key="10">
    <source>
        <dbReference type="RuleBase" id="RU003780"/>
    </source>
</evidence>
<keyword evidence="8" id="KW-0963">Cytoplasm</keyword>
<dbReference type="GO" id="GO:0005737">
    <property type="term" value="C:cytoplasm"/>
    <property type="evidence" value="ECO:0007669"/>
    <property type="project" value="UniProtKB-SubCell"/>
</dbReference>
<dbReference type="Pfam" id="PF03167">
    <property type="entry name" value="UDG"/>
    <property type="match status" value="1"/>
</dbReference>
<dbReference type="HAMAP" id="MF_00148">
    <property type="entry name" value="UDG"/>
    <property type="match status" value="1"/>
</dbReference>
<evidence type="ECO:0000256" key="8">
    <source>
        <dbReference type="HAMAP-Rule" id="MF_00148"/>
    </source>
</evidence>
<feature type="active site" description="Proton acceptor" evidence="8 9">
    <location>
        <position position="68"/>
    </location>
</feature>
<dbReference type="PROSITE" id="PS00130">
    <property type="entry name" value="U_DNA_GLYCOSYLASE"/>
    <property type="match status" value="1"/>
</dbReference>
<keyword evidence="6 8" id="KW-0378">Hydrolase</keyword>
<dbReference type="NCBIfam" id="TIGR00628">
    <property type="entry name" value="ung"/>
    <property type="match status" value="1"/>
</dbReference>
<dbReference type="Gene3D" id="3.40.470.10">
    <property type="entry name" value="Uracil-DNA glycosylase-like domain"/>
    <property type="match status" value="1"/>
</dbReference>
<comment type="similarity">
    <text evidence="3 8 10">Belongs to the uracil-DNA glycosylase (UDG) superfamily. UNG family.</text>
</comment>
<keyword evidence="7 8" id="KW-0234">DNA repair</keyword>
<keyword evidence="5 8" id="KW-0227">DNA damage</keyword>
<evidence type="ECO:0000256" key="9">
    <source>
        <dbReference type="PROSITE-ProRule" id="PRU10072"/>
    </source>
</evidence>
<dbReference type="EC" id="3.2.2.27" evidence="4 8"/>
<reference evidence="12" key="2">
    <citation type="submission" date="2020-09" db="EMBL/GenBank/DDBJ databases">
        <authorList>
            <person name="Sun Q."/>
            <person name="Zhou Y."/>
        </authorList>
    </citation>
    <scope>NUCLEOTIDE SEQUENCE</scope>
    <source>
        <strain evidence="12">CGMCC 1.15085</strain>
    </source>
</reference>
<name>A0A916SVJ2_9MICO</name>
<evidence type="ECO:0000256" key="5">
    <source>
        <dbReference type="ARBA" id="ARBA00022763"/>
    </source>
</evidence>
<dbReference type="NCBIfam" id="NF003592">
    <property type="entry name" value="PRK05254.1-5"/>
    <property type="match status" value="1"/>
</dbReference>
<dbReference type="InterPro" id="IPR036895">
    <property type="entry name" value="Uracil-DNA_glycosylase-like_sf"/>
</dbReference>
<evidence type="ECO:0000256" key="6">
    <source>
        <dbReference type="ARBA" id="ARBA00022801"/>
    </source>
</evidence>
<evidence type="ECO:0000259" key="11">
    <source>
        <dbReference type="SMART" id="SM00986"/>
    </source>
</evidence>
<comment type="caution">
    <text evidence="12">The sequence shown here is derived from an EMBL/GenBank/DDBJ whole genome shotgun (WGS) entry which is preliminary data.</text>
</comment>
<evidence type="ECO:0000256" key="2">
    <source>
        <dbReference type="ARBA" id="ARBA00002631"/>
    </source>
</evidence>
<comment type="function">
    <text evidence="2 8 10">Excises uracil residues from the DNA which can arise as a result of misincorporation of dUMP residues by DNA polymerase or due to deamination of cytosine.</text>
</comment>
<dbReference type="PANTHER" id="PTHR11264">
    <property type="entry name" value="URACIL-DNA GLYCOSYLASE"/>
    <property type="match status" value="1"/>
</dbReference>
<dbReference type="GO" id="GO:0097510">
    <property type="term" value="P:base-excision repair, AP site formation via deaminated base removal"/>
    <property type="evidence" value="ECO:0007669"/>
    <property type="project" value="TreeGrafter"/>
</dbReference>
<dbReference type="AlphaFoldDB" id="A0A916SVJ2"/>
<dbReference type="Proteomes" id="UP000636793">
    <property type="component" value="Unassembled WGS sequence"/>
</dbReference>
<organism evidence="12 13">
    <name type="scientific">Flexivirga endophytica</name>
    <dbReference type="NCBI Taxonomy" id="1849103"/>
    <lineage>
        <taxon>Bacteria</taxon>
        <taxon>Bacillati</taxon>
        <taxon>Actinomycetota</taxon>
        <taxon>Actinomycetes</taxon>
        <taxon>Micrococcales</taxon>
        <taxon>Dermacoccaceae</taxon>
        <taxon>Flexivirga</taxon>
    </lineage>
</organism>
<comment type="subcellular location">
    <subcellularLocation>
        <location evidence="8">Cytoplasm</location>
    </subcellularLocation>
</comment>
<dbReference type="InterPro" id="IPR005122">
    <property type="entry name" value="Uracil-DNA_glycosylase-like"/>
</dbReference>
<dbReference type="SMART" id="SM00986">
    <property type="entry name" value="UDG"/>
    <property type="match status" value="1"/>
</dbReference>
<protein>
    <recommendedName>
        <fullName evidence="4 8">Uracil-DNA glycosylase</fullName>
        <shortName evidence="8">UDG</shortName>
        <ecNumber evidence="4 8">3.2.2.27</ecNumber>
    </recommendedName>
</protein>
<dbReference type="SUPFAM" id="SSF52141">
    <property type="entry name" value="Uracil-DNA glycosylase-like"/>
    <property type="match status" value="1"/>
</dbReference>
<feature type="domain" description="Uracil-DNA glycosylase-like" evidence="11">
    <location>
        <begin position="53"/>
        <end position="220"/>
    </location>
</feature>
<reference evidence="12" key="1">
    <citation type="journal article" date="2014" name="Int. J. Syst. Evol. Microbiol.">
        <title>Complete genome sequence of Corynebacterium casei LMG S-19264T (=DSM 44701T), isolated from a smear-ripened cheese.</title>
        <authorList>
            <consortium name="US DOE Joint Genome Institute (JGI-PGF)"/>
            <person name="Walter F."/>
            <person name="Albersmeier A."/>
            <person name="Kalinowski J."/>
            <person name="Ruckert C."/>
        </authorList>
    </citation>
    <scope>NUCLEOTIDE SEQUENCE</scope>
    <source>
        <strain evidence="12">CGMCC 1.15085</strain>
    </source>
</reference>
<accession>A0A916SVJ2</accession>
<dbReference type="RefSeq" id="WP_188835469.1">
    <property type="nucleotide sequence ID" value="NZ_BMHI01000001.1"/>
</dbReference>
<dbReference type="NCBIfam" id="NF003588">
    <property type="entry name" value="PRK05254.1-1"/>
    <property type="match status" value="1"/>
</dbReference>
<sequence>MSDEPDASKLPQDWAEALARHGFGGDVDEIVAELYTGNPKVFPPRHQVFRAFHLTSLANVRVVILGQDPYPREGQANGLAFSVPEKVDVPRSLTTIYRNLRDDPALQIVEASHGDLSAWGRQGVLLLNTTLTVKEGAAGSAAHRKRWKLFTDSVLRAVNNEQDHVAFLLWGSSAIKKARTVSIDQQRHTMICSAHPAAWTAKNLPLFGESRPFSEANEFLKTNLGLPVNWDLTAAPNGHQLSDAKREL</sequence>
<dbReference type="InterPro" id="IPR018085">
    <property type="entry name" value="Ura-DNA_Glyclase_AS"/>
</dbReference>
<dbReference type="InterPro" id="IPR002043">
    <property type="entry name" value="UDG_fam1"/>
</dbReference>
<comment type="catalytic activity">
    <reaction evidence="1 8 10">
        <text>Hydrolyzes single-stranded DNA or mismatched double-stranded DNA and polynucleotides, releasing free uracil.</text>
        <dbReference type="EC" id="3.2.2.27"/>
    </reaction>
</comment>